<gene>
    <name evidence="2" type="ORF">FCI23_26400</name>
</gene>
<evidence type="ECO:0000256" key="1">
    <source>
        <dbReference type="SAM" id="Phobius"/>
    </source>
</evidence>
<keyword evidence="3" id="KW-1185">Reference proteome</keyword>
<comment type="caution">
    <text evidence="2">The sequence shown here is derived from an EMBL/GenBank/DDBJ whole genome shotgun (WGS) entry which is preliminary data.</text>
</comment>
<evidence type="ECO:0000313" key="2">
    <source>
        <dbReference type="EMBL" id="TKA08686.1"/>
    </source>
</evidence>
<dbReference type="RefSeq" id="WP_136726428.1">
    <property type="nucleotide sequence ID" value="NZ_SUMC01000028.1"/>
</dbReference>
<feature type="transmembrane region" description="Helical" evidence="1">
    <location>
        <begin position="27"/>
        <end position="46"/>
    </location>
</feature>
<keyword evidence="1" id="KW-1133">Transmembrane helix</keyword>
<organism evidence="2 3">
    <name type="scientific">Actinacidiphila oryziradicis</name>
    <dbReference type="NCBI Taxonomy" id="2571141"/>
    <lineage>
        <taxon>Bacteria</taxon>
        <taxon>Bacillati</taxon>
        <taxon>Actinomycetota</taxon>
        <taxon>Actinomycetes</taxon>
        <taxon>Kitasatosporales</taxon>
        <taxon>Streptomycetaceae</taxon>
        <taxon>Actinacidiphila</taxon>
    </lineage>
</organism>
<keyword evidence="1" id="KW-0812">Transmembrane</keyword>
<dbReference type="Proteomes" id="UP000305778">
    <property type="component" value="Unassembled WGS sequence"/>
</dbReference>
<protein>
    <submittedName>
        <fullName evidence="2">Uncharacterized protein</fullName>
    </submittedName>
</protein>
<name>A0A4U0SGR3_9ACTN</name>
<sequence>MTEVGENREDGEVATSIERRRRLTLELLLVCAIGLVPWTALLALTLPAQYQVHEWRVTWVGFDILMVVAMAATAIFGLRRRGRPAAMSALATAVLLICDAWFDVSLAFGTPGIWVSAALAVFIELPLAAFLVHRVHALI</sequence>
<keyword evidence="1" id="KW-0472">Membrane</keyword>
<feature type="transmembrane region" description="Helical" evidence="1">
    <location>
        <begin position="58"/>
        <end position="78"/>
    </location>
</feature>
<dbReference type="AlphaFoldDB" id="A0A4U0SGR3"/>
<dbReference type="EMBL" id="SUMC01000028">
    <property type="protein sequence ID" value="TKA08686.1"/>
    <property type="molecule type" value="Genomic_DNA"/>
</dbReference>
<feature type="transmembrane region" description="Helical" evidence="1">
    <location>
        <begin position="114"/>
        <end position="132"/>
    </location>
</feature>
<reference evidence="2 3" key="1">
    <citation type="submission" date="2019-04" db="EMBL/GenBank/DDBJ databases">
        <title>Streptomyces oryziradicis sp. nov., a novel actinomycete isolated from rhizosphere soil of rice (Oryza sativa L.).</title>
        <authorList>
            <person name="Li C."/>
        </authorList>
    </citation>
    <scope>NUCLEOTIDE SEQUENCE [LARGE SCALE GENOMIC DNA]</scope>
    <source>
        <strain evidence="2 3">NEAU-C40</strain>
    </source>
</reference>
<evidence type="ECO:0000313" key="3">
    <source>
        <dbReference type="Proteomes" id="UP000305778"/>
    </source>
</evidence>
<proteinExistence type="predicted"/>
<feature type="transmembrane region" description="Helical" evidence="1">
    <location>
        <begin position="85"/>
        <end position="102"/>
    </location>
</feature>
<accession>A0A4U0SGR3</accession>
<dbReference type="OrthoDB" id="4948328at2"/>